<dbReference type="SFLD" id="SFLDS00003">
    <property type="entry name" value="Haloacid_Dehalogenase"/>
    <property type="match status" value="1"/>
</dbReference>
<comment type="caution">
    <text evidence="1">The sequence shown here is derived from an EMBL/GenBank/DDBJ whole genome shotgun (WGS) entry which is preliminary data.</text>
</comment>
<dbReference type="NCBIfam" id="TIGR02254">
    <property type="entry name" value="YjjG_YfnB"/>
    <property type="match status" value="1"/>
</dbReference>
<dbReference type="EC" id="3.1.3.5" evidence="1"/>
<reference evidence="1 2" key="1">
    <citation type="submission" date="2023-09" db="EMBL/GenBank/DDBJ databases">
        <authorList>
            <person name="Rey-Velasco X."/>
        </authorList>
    </citation>
    <scope>NUCLEOTIDE SEQUENCE [LARGE SCALE GENOMIC DNA]</scope>
    <source>
        <strain evidence="1 2">P117</strain>
    </source>
</reference>
<dbReference type="NCBIfam" id="NF006976">
    <property type="entry name" value="PRK09449.1"/>
    <property type="match status" value="1"/>
</dbReference>
<sequence length="226" mass="25702">MKYQYILFDADETLFSFDNFAGIKRLMARYDTPFTQDDFDIYQKYNKALWLRYQQHEIDAEHLQVERFVALAKQVGVSPQQLNDEFLDTMVEICEPLPGAIDLLNVLKGKATLGIITNGLARMQHKRIEHTGLEGRFACLVISEEFGVPKPNVAIFEHAFDILGNPDKSKILMVGDTLSSDIVGGQNAGIDTCWLQHPNVPLFDDIQPTYHITHLHQLQTLLLNAE</sequence>
<dbReference type="RefSeq" id="WP_311368506.1">
    <property type="nucleotide sequence ID" value="NZ_JAVRHX010000002.1"/>
</dbReference>
<accession>A0ABU2ZQU6</accession>
<proteinExistence type="predicted"/>
<dbReference type="Pfam" id="PF00702">
    <property type="entry name" value="Hydrolase"/>
    <property type="match status" value="1"/>
</dbReference>
<dbReference type="PANTHER" id="PTHR47478">
    <property type="match status" value="1"/>
</dbReference>
<name>A0ABU2ZQU6_9ALTE</name>
<dbReference type="SUPFAM" id="SSF56784">
    <property type="entry name" value="HAD-like"/>
    <property type="match status" value="1"/>
</dbReference>
<dbReference type="InterPro" id="IPR036412">
    <property type="entry name" value="HAD-like_sf"/>
</dbReference>
<dbReference type="InterPro" id="IPR023214">
    <property type="entry name" value="HAD_sf"/>
</dbReference>
<dbReference type="InterPro" id="IPR006439">
    <property type="entry name" value="HAD-SF_hydro_IA"/>
</dbReference>
<dbReference type="Gene3D" id="3.40.50.1000">
    <property type="entry name" value="HAD superfamily/HAD-like"/>
    <property type="match status" value="1"/>
</dbReference>
<dbReference type="InterPro" id="IPR023198">
    <property type="entry name" value="PGP-like_dom2"/>
</dbReference>
<dbReference type="PANTHER" id="PTHR47478:SF1">
    <property type="entry name" value="PYRIMIDINE 5'-NUCLEOTIDASE YJJG"/>
    <property type="match status" value="1"/>
</dbReference>
<dbReference type="SFLD" id="SFLDG01129">
    <property type="entry name" value="C1.5:_HAD__Beta-PGM__Phosphata"/>
    <property type="match status" value="1"/>
</dbReference>
<dbReference type="NCBIfam" id="TIGR01549">
    <property type="entry name" value="HAD-SF-IA-v1"/>
    <property type="match status" value="1"/>
</dbReference>
<evidence type="ECO:0000313" key="1">
    <source>
        <dbReference type="EMBL" id="MDT0594987.1"/>
    </source>
</evidence>
<gene>
    <name evidence="1" type="primary">yjjG</name>
    <name evidence="1" type="ORF">RM552_09055</name>
</gene>
<organism evidence="1 2">
    <name type="scientific">Glaciecola petra</name>
    <dbReference type="NCBI Taxonomy" id="3075602"/>
    <lineage>
        <taxon>Bacteria</taxon>
        <taxon>Pseudomonadati</taxon>
        <taxon>Pseudomonadota</taxon>
        <taxon>Gammaproteobacteria</taxon>
        <taxon>Alteromonadales</taxon>
        <taxon>Alteromonadaceae</taxon>
        <taxon>Glaciecola</taxon>
    </lineage>
</organism>
<keyword evidence="1" id="KW-0378">Hydrolase</keyword>
<evidence type="ECO:0000313" key="2">
    <source>
        <dbReference type="Proteomes" id="UP001253545"/>
    </source>
</evidence>
<keyword evidence="2" id="KW-1185">Reference proteome</keyword>
<dbReference type="InterPro" id="IPR011951">
    <property type="entry name" value="HAD-SF_hydro_IA_YjjG/PynA"/>
</dbReference>
<dbReference type="InterPro" id="IPR052550">
    <property type="entry name" value="Pyrimidine_5'-ntase_YjjG"/>
</dbReference>
<dbReference type="EMBL" id="JAVRHX010000002">
    <property type="protein sequence ID" value="MDT0594987.1"/>
    <property type="molecule type" value="Genomic_DNA"/>
</dbReference>
<dbReference type="Gene3D" id="1.10.150.240">
    <property type="entry name" value="Putative phosphatase, domain 2"/>
    <property type="match status" value="1"/>
</dbReference>
<dbReference type="Proteomes" id="UP001253545">
    <property type="component" value="Unassembled WGS sequence"/>
</dbReference>
<protein>
    <submittedName>
        <fullName evidence="1">Pyrimidine 5'-nucleotidase</fullName>
        <ecNumber evidence="1">3.1.3.5</ecNumber>
    </submittedName>
</protein>
<dbReference type="GO" id="GO:0008253">
    <property type="term" value="F:5'-nucleotidase activity"/>
    <property type="evidence" value="ECO:0007669"/>
    <property type="project" value="UniProtKB-EC"/>
</dbReference>